<evidence type="ECO:0000313" key="2">
    <source>
        <dbReference type="Proteomes" id="UP000510621"/>
    </source>
</evidence>
<organism evidence="1 2">
    <name type="scientific">Candidatus Thiothrix singaporensis</name>
    <dbReference type="NCBI Taxonomy" id="2799669"/>
    <lineage>
        <taxon>Bacteria</taxon>
        <taxon>Pseudomonadati</taxon>
        <taxon>Pseudomonadota</taxon>
        <taxon>Gammaproteobacteria</taxon>
        <taxon>Thiotrichales</taxon>
        <taxon>Thiotrichaceae</taxon>
        <taxon>Thiothrix</taxon>
    </lineage>
</organism>
<keyword evidence="2" id="KW-1185">Reference proteome</keyword>
<reference evidence="1" key="1">
    <citation type="submission" date="2020-06" db="EMBL/GenBank/DDBJ databases">
        <title>Analysis procedures for assessing recovery of high quality, complete, closed genomes from Nanopore long read metagenome sequencing.</title>
        <authorList>
            <person name="Bessarab I."/>
            <person name="Arumugam K."/>
            <person name="Haryono M."/>
            <person name="Liu X."/>
            <person name="Roy S."/>
            <person name="Zuniga-Montanez R.E."/>
            <person name="Qiu G."/>
            <person name="Drautz-Moses D.I."/>
            <person name="Law Y.Y."/>
            <person name="Wuertz S."/>
            <person name="Lauro F.M."/>
            <person name="Huson D.H."/>
            <person name="Williams R.B."/>
        </authorList>
    </citation>
    <scope>NUCLEOTIDE SEQUENCE [LARGE SCALE GENOMIC DNA]</scope>
    <source>
        <strain evidence="1">SSD2</strain>
    </source>
</reference>
<protein>
    <submittedName>
        <fullName evidence="1">Uncharacterized protein</fullName>
    </submittedName>
</protein>
<dbReference type="KEGG" id="this:HZT40_10800"/>
<accession>A0A7L6AML1</accession>
<gene>
    <name evidence="1" type="ORF">HZT40_10800</name>
</gene>
<name>A0A7L6AML1_9GAMM</name>
<evidence type="ECO:0000313" key="1">
    <source>
        <dbReference type="EMBL" id="QLQ30265.1"/>
    </source>
</evidence>
<dbReference type="AlphaFoldDB" id="A0A7L6AML1"/>
<dbReference type="Proteomes" id="UP000510621">
    <property type="component" value="Chromosome"/>
</dbReference>
<proteinExistence type="predicted"/>
<dbReference type="EMBL" id="CP059265">
    <property type="protein sequence ID" value="QLQ30265.1"/>
    <property type="molecule type" value="Genomic_DNA"/>
</dbReference>
<sequence length="89" mass="8948">MQLALIVGADAEQVEALGNGGDEIAAGSGCVGFDFGGVHVGLLFLYCSTDSGNGGFDLLTQGIEAGHVDAGDIYLLDQLIQVMTGVVGC</sequence>